<dbReference type="PANTHER" id="PTHR43309">
    <property type="entry name" value="5-OXOPROLINASE SUBUNIT C"/>
    <property type="match status" value="1"/>
</dbReference>
<evidence type="ECO:0000313" key="6">
    <source>
        <dbReference type="Proteomes" id="UP000294702"/>
    </source>
</evidence>
<keyword evidence="1" id="KW-0547">Nucleotide-binding</keyword>
<dbReference type="InterPro" id="IPR052708">
    <property type="entry name" value="PxpC"/>
</dbReference>
<keyword evidence="3" id="KW-0067">ATP-binding</keyword>
<dbReference type="GO" id="GO:0016787">
    <property type="term" value="F:hydrolase activity"/>
    <property type="evidence" value="ECO:0007669"/>
    <property type="project" value="UniProtKB-KW"/>
</dbReference>
<evidence type="ECO:0000256" key="2">
    <source>
        <dbReference type="ARBA" id="ARBA00022801"/>
    </source>
</evidence>
<evidence type="ECO:0000259" key="4">
    <source>
        <dbReference type="SMART" id="SM00797"/>
    </source>
</evidence>
<dbReference type="InterPro" id="IPR003778">
    <property type="entry name" value="CT_A_B"/>
</dbReference>
<proteinExistence type="predicted"/>
<dbReference type="EMBL" id="SMFT01000005">
    <property type="protein sequence ID" value="TCJ95849.1"/>
    <property type="molecule type" value="Genomic_DNA"/>
</dbReference>
<organism evidence="5 6">
    <name type="scientific">Volucribacter psittacicida</name>
    <dbReference type="NCBI Taxonomy" id="203482"/>
    <lineage>
        <taxon>Bacteria</taxon>
        <taxon>Pseudomonadati</taxon>
        <taxon>Pseudomonadota</taxon>
        <taxon>Gammaproteobacteria</taxon>
        <taxon>Pasteurellales</taxon>
        <taxon>Pasteurellaceae</taxon>
        <taxon>Volucribacter</taxon>
    </lineage>
</organism>
<dbReference type="Pfam" id="PF02626">
    <property type="entry name" value="CT_A_B"/>
    <property type="match status" value="1"/>
</dbReference>
<keyword evidence="2" id="KW-0378">Hydrolase</keyword>
<dbReference type="SMART" id="SM00797">
    <property type="entry name" value="AHS2"/>
    <property type="match status" value="1"/>
</dbReference>
<dbReference type="GO" id="GO:0005524">
    <property type="term" value="F:ATP binding"/>
    <property type="evidence" value="ECO:0007669"/>
    <property type="project" value="UniProtKB-KW"/>
</dbReference>
<evidence type="ECO:0000256" key="3">
    <source>
        <dbReference type="ARBA" id="ARBA00022840"/>
    </source>
</evidence>
<dbReference type="PANTHER" id="PTHR43309:SF3">
    <property type="entry name" value="5-OXOPROLINASE SUBUNIT C"/>
    <property type="match status" value="1"/>
</dbReference>
<name>A0A4R1FQU1_9PAST</name>
<dbReference type="NCBIfam" id="TIGR00724">
    <property type="entry name" value="urea_amlyse_rel"/>
    <property type="match status" value="1"/>
</dbReference>
<dbReference type="OrthoDB" id="9768696at2"/>
<dbReference type="Gene3D" id="2.40.100.10">
    <property type="entry name" value="Cyclophilin-like"/>
    <property type="match status" value="1"/>
</dbReference>
<evidence type="ECO:0000313" key="5">
    <source>
        <dbReference type="EMBL" id="TCJ95849.1"/>
    </source>
</evidence>
<protein>
    <submittedName>
        <fullName evidence="5">Biotin-dependent carboxylase-like uncharacterized protein</fullName>
    </submittedName>
</protein>
<sequence>MIYIQYIQSFAHLQDLGRFGSRGLGVGSVGAMDPLALQTGNLLLNNDPNDTAIEIALGRLAITFDCDTPFCLTGALFEAELDGKPIFPYWRYTARARQTLHLKRAVVGNYAYLCVAGGFAVPEVLASRSTDLKAGFGGFQGRLLRAGDHIATGKRDCYLHSVGIEPIAFTNKIFAIASSEYSHFSPESQQAFWQTPWRLQSNSSRMGYRLQGQALSLNEPLEMLSHGVPVGTVQVPPEGQPIVLMADAQTTGGYPKIAAVIRADLGRLAQNPFGQDIYFCQVSVEEALVQQQKNQQYLDYVRRMANETR</sequence>
<dbReference type="InterPro" id="IPR029000">
    <property type="entry name" value="Cyclophilin-like_dom_sf"/>
</dbReference>
<gene>
    <name evidence="5" type="ORF">EV694_1850</name>
</gene>
<accession>A0A4R1FQU1</accession>
<feature type="domain" description="Carboxyltransferase" evidence="4">
    <location>
        <begin position="23"/>
        <end position="297"/>
    </location>
</feature>
<dbReference type="RefSeq" id="WP_132691728.1">
    <property type="nucleotide sequence ID" value="NZ_SMFT01000005.1"/>
</dbReference>
<comment type="caution">
    <text evidence="5">The sequence shown here is derived from an EMBL/GenBank/DDBJ whole genome shotgun (WGS) entry which is preliminary data.</text>
</comment>
<evidence type="ECO:0000256" key="1">
    <source>
        <dbReference type="ARBA" id="ARBA00022741"/>
    </source>
</evidence>
<keyword evidence="6" id="KW-1185">Reference proteome</keyword>
<dbReference type="AlphaFoldDB" id="A0A4R1FQU1"/>
<dbReference type="Proteomes" id="UP000294702">
    <property type="component" value="Unassembled WGS sequence"/>
</dbReference>
<dbReference type="SUPFAM" id="SSF50891">
    <property type="entry name" value="Cyclophilin-like"/>
    <property type="match status" value="1"/>
</dbReference>
<reference evidence="5 6" key="1">
    <citation type="submission" date="2019-03" db="EMBL/GenBank/DDBJ databases">
        <title>Genomic Encyclopedia of Type Strains, Phase IV (KMG-IV): sequencing the most valuable type-strain genomes for metagenomic binning, comparative biology and taxonomic classification.</title>
        <authorList>
            <person name="Goeker M."/>
        </authorList>
    </citation>
    <scope>NUCLEOTIDE SEQUENCE [LARGE SCALE GENOMIC DNA]</scope>
    <source>
        <strain evidence="5 6">DSM 15534</strain>
    </source>
</reference>